<keyword evidence="3" id="KW-1185">Reference proteome</keyword>
<feature type="compositionally biased region" description="Basic and acidic residues" evidence="1">
    <location>
        <begin position="104"/>
        <end position="118"/>
    </location>
</feature>
<name>A0AAP2DD03_9BACT</name>
<organism evidence="2 3">
    <name type="scientific">Dawidia soli</name>
    <dbReference type="NCBI Taxonomy" id="2782352"/>
    <lineage>
        <taxon>Bacteria</taxon>
        <taxon>Pseudomonadati</taxon>
        <taxon>Bacteroidota</taxon>
        <taxon>Cytophagia</taxon>
        <taxon>Cytophagales</taxon>
        <taxon>Chryseotaleaceae</taxon>
        <taxon>Dawidia</taxon>
    </lineage>
</organism>
<dbReference type="AlphaFoldDB" id="A0AAP2DD03"/>
<comment type="caution">
    <text evidence="2">The sequence shown here is derived from an EMBL/GenBank/DDBJ whole genome shotgun (WGS) entry which is preliminary data.</text>
</comment>
<reference evidence="2 3" key="1">
    <citation type="submission" date="2021-05" db="EMBL/GenBank/DDBJ databases">
        <title>A Polyphasic approach of four new species of the genus Ohtaekwangia: Ohtaekwangia histidinii sp. nov., Ohtaekwangia cretensis sp. nov., Ohtaekwangia indiensis sp. nov., Ohtaekwangia reichenbachii sp. nov. from diverse environment.</title>
        <authorList>
            <person name="Octaviana S."/>
        </authorList>
    </citation>
    <scope>NUCLEOTIDE SEQUENCE [LARGE SCALE GENOMIC DNA]</scope>
    <source>
        <strain evidence="2 3">PWU37</strain>
    </source>
</reference>
<dbReference type="RefSeq" id="WP_254092113.1">
    <property type="nucleotide sequence ID" value="NZ_JAHESC010000032.1"/>
</dbReference>
<sequence length="118" mass="13252">MRIGTVTFQANDSRDVFYVADVYDADTPHSDESLIRIEDSHFSAAPYVTGEVPKFAAVDIEGDNALITAWFKGEIFSGPLVVRIYVQYEETEELLEVEVEETDNDGRADPLDPIEIHL</sequence>
<evidence type="ECO:0000256" key="1">
    <source>
        <dbReference type="SAM" id="MobiDB-lite"/>
    </source>
</evidence>
<dbReference type="EMBL" id="JAHESC010000032">
    <property type="protein sequence ID" value="MBT1688886.1"/>
    <property type="molecule type" value="Genomic_DNA"/>
</dbReference>
<evidence type="ECO:0000313" key="2">
    <source>
        <dbReference type="EMBL" id="MBT1688886.1"/>
    </source>
</evidence>
<dbReference type="Proteomes" id="UP001319180">
    <property type="component" value="Unassembled WGS sequence"/>
</dbReference>
<accession>A0AAP2DD03</accession>
<gene>
    <name evidence="2" type="ORF">KK078_20120</name>
</gene>
<feature type="region of interest" description="Disordered" evidence="1">
    <location>
        <begin position="99"/>
        <end position="118"/>
    </location>
</feature>
<evidence type="ECO:0000313" key="3">
    <source>
        <dbReference type="Proteomes" id="UP001319180"/>
    </source>
</evidence>
<protein>
    <submittedName>
        <fullName evidence="2">Uncharacterized protein</fullName>
    </submittedName>
</protein>
<proteinExistence type="predicted"/>